<reference evidence="2 3" key="1">
    <citation type="submission" date="2018-11" db="EMBL/GenBank/DDBJ databases">
        <title>Genome sequencing of Paenibacillus sp. KCOM 3021 (= ChDC PVNT-B20).</title>
        <authorList>
            <person name="Kook J.-K."/>
            <person name="Park S.-N."/>
            <person name="Lim Y.K."/>
        </authorList>
    </citation>
    <scope>NUCLEOTIDE SEQUENCE [LARGE SCALE GENOMIC DNA]</scope>
    <source>
        <strain evidence="2 3">KCOM 3021</strain>
    </source>
</reference>
<keyword evidence="3" id="KW-1185">Reference proteome</keyword>
<proteinExistence type="predicted"/>
<feature type="compositionally biased region" description="Basic and acidic residues" evidence="1">
    <location>
        <begin position="22"/>
        <end position="40"/>
    </location>
</feature>
<protein>
    <submittedName>
        <fullName evidence="2">Uncharacterized protein</fullName>
    </submittedName>
</protein>
<organism evidence="2 3">
    <name type="scientific">Paenibacillus oralis</name>
    <dbReference type="NCBI Taxonomy" id="2490856"/>
    <lineage>
        <taxon>Bacteria</taxon>
        <taxon>Bacillati</taxon>
        <taxon>Bacillota</taxon>
        <taxon>Bacilli</taxon>
        <taxon>Bacillales</taxon>
        <taxon>Paenibacillaceae</taxon>
        <taxon>Paenibacillus</taxon>
    </lineage>
</organism>
<evidence type="ECO:0000313" key="2">
    <source>
        <dbReference type="EMBL" id="RRJ64213.1"/>
    </source>
</evidence>
<dbReference type="Proteomes" id="UP000267017">
    <property type="component" value="Unassembled WGS sequence"/>
</dbReference>
<evidence type="ECO:0000313" key="3">
    <source>
        <dbReference type="Proteomes" id="UP000267017"/>
    </source>
</evidence>
<feature type="compositionally biased region" description="Acidic residues" evidence="1">
    <location>
        <begin position="48"/>
        <end position="58"/>
    </location>
</feature>
<sequence length="109" mass="11971">MNPTDDKTAADFVYERYGLLAEDRPENDIPDDDLLHHDTRVAQGISENADEDEDEQSDIDSIPDLLFGELPDVPDADAIQKDSPADQVGPDPDAMHGTDLLNGYDGDED</sequence>
<name>A0A3P3U6T8_9BACL</name>
<dbReference type="AlphaFoldDB" id="A0A3P3U6T8"/>
<dbReference type="OrthoDB" id="2615543at2"/>
<dbReference type="RefSeq" id="WP_128632033.1">
    <property type="nucleotide sequence ID" value="NZ_RRCN01000001.1"/>
</dbReference>
<comment type="caution">
    <text evidence="2">The sequence shown here is derived from an EMBL/GenBank/DDBJ whole genome shotgun (WGS) entry which is preliminary data.</text>
</comment>
<accession>A0A3P3U6T8</accession>
<dbReference type="EMBL" id="RRCN01000001">
    <property type="protein sequence ID" value="RRJ64213.1"/>
    <property type="molecule type" value="Genomic_DNA"/>
</dbReference>
<evidence type="ECO:0000256" key="1">
    <source>
        <dbReference type="SAM" id="MobiDB-lite"/>
    </source>
</evidence>
<feature type="region of interest" description="Disordered" evidence="1">
    <location>
        <begin position="22"/>
        <end position="109"/>
    </location>
</feature>
<gene>
    <name evidence="2" type="ORF">EHV15_15755</name>
</gene>